<dbReference type="VEuPathDB" id="FungiDB:CC1G_15339"/>
<dbReference type="FunCoup" id="D6RQ18">
    <property type="interactions" value="88"/>
</dbReference>
<proteinExistence type="inferred from homology"/>
<feature type="transmembrane region" description="Helical" evidence="10">
    <location>
        <begin position="207"/>
        <end position="229"/>
    </location>
</feature>
<dbReference type="PRINTS" id="PR00900">
    <property type="entry name" value="PHEROMONEAR"/>
</dbReference>
<protein>
    <submittedName>
        <fullName evidence="11">Pheromone B beta 1 receptor</fullName>
    </submittedName>
</protein>
<dbReference type="GeneID" id="9380352"/>
<evidence type="ECO:0000256" key="5">
    <source>
        <dbReference type="ARBA" id="ARBA00022989"/>
    </source>
</evidence>
<evidence type="ECO:0000256" key="4">
    <source>
        <dbReference type="ARBA" id="ARBA00022692"/>
    </source>
</evidence>
<reference evidence="11 12" key="1">
    <citation type="journal article" date="2010" name="Proc. Natl. Acad. Sci. U.S.A.">
        <title>Insights into evolution of multicellular fungi from the assembled chromosomes of the mushroom Coprinopsis cinerea (Coprinus cinereus).</title>
        <authorList>
            <person name="Stajich J.E."/>
            <person name="Wilke S.K."/>
            <person name="Ahren D."/>
            <person name="Au C.H."/>
            <person name="Birren B.W."/>
            <person name="Borodovsky M."/>
            <person name="Burns C."/>
            <person name="Canback B."/>
            <person name="Casselton L.A."/>
            <person name="Cheng C.K."/>
            <person name="Deng J."/>
            <person name="Dietrich F.S."/>
            <person name="Fargo D.C."/>
            <person name="Farman M.L."/>
            <person name="Gathman A.C."/>
            <person name="Goldberg J."/>
            <person name="Guigo R."/>
            <person name="Hoegger P.J."/>
            <person name="Hooker J.B."/>
            <person name="Huggins A."/>
            <person name="James T.Y."/>
            <person name="Kamada T."/>
            <person name="Kilaru S."/>
            <person name="Kodira C."/>
            <person name="Kues U."/>
            <person name="Kupfer D."/>
            <person name="Kwan H.S."/>
            <person name="Lomsadze A."/>
            <person name="Li W."/>
            <person name="Lilly W.W."/>
            <person name="Ma L.J."/>
            <person name="Mackey A.J."/>
            <person name="Manning G."/>
            <person name="Martin F."/>
            <person name="Muraguchi H."/>
            <person name="Natvig D.O."/>
            <person name="Palmerini H."/>
            <person name="Ramesh M.A."/>
            <person name="Rehmeyer C.J."/>
            <person name="Roe B.A."/>
            <person name="Shenoy N."/>
            <person name="Stanke M."/>
            <person name="Ter-Hovhannisyan V."/>
            <person name="Tunlid A."/>
            <person name="Velagapudi R."/>
            <person name="Vision T.J."/>
            <person name="Zeng Q."/>
            <person name="Zolan M.E."/>
            <person name="Pukkila P.J."/>
        </authorList>
    </citation>
    <scope>NUCLEOTIDE SEQUENCE [LARGE SCALE GENOMIC DNA]</scope>
    <source>
        <strain evidence="12">Okayama-7 / 130 / ATCC MYA-4618 / FGSC 9003</strain>
    </source>
</reference>
<keyword evidence="9" id="KW-0807">Transducer</keyword>
<dbReference type="STRING" id="240176.D6RQ18"/>
<dbReference type="InterPro" id="IPR001546">
    <property type="entry name" value="GPCR_Pheromne_A_rcpt"/>
</dbReference>
<keyword evidence="4 10" id="KW-0812">Transmembrane</keyword>
<feature type="transmembrane region" description="Helical" evidence="10">
    <location>
        <begin position="66"/>
        <end position="90"/>
    </location>
</feature>
<evidence type="ECO:0000256" key="10">
    <source>
        <dbReference type="SAM" id="Phobius"/>
    </source>
</evidence>
<name>D6RQ18_COPC7</name>
<dbReference type="EMBL" id="AACS02000010">
    <property type="protein sequence ID" value="EFI26938.1"/>
    <property type="molecule type" value="Genomic_DNA"/>
</dbReference>
<feature type="transmembrane region" description="Helical" evidence="10">
    <location>
        <begin position="111"/>
        <end position="131"/>
    </location>
</feature>
<dbReference type="PANTHER" id="PTHR28097:SF1">
    <property type="entry name" value="PHEROMONE A FACTOR RECEPTOR"/>
    <property type="match status" value="1"/>
</dbReference>
<dbReference type="eggNOG" id="ENOG502SKB9">
    <property type="taxonomic scope" value="Eukaryota"/>
</dbReference>
<dbReference type="HOGENOM" id="CLU_027592_0_2_1"/>
<evidence type="ECO:0000313" key="12">
    <source>
        <dbReference type="Proteomes" id="UP000001861"/>
    </source>
</evidence>
<keyword evidence="3" id="KW-0589">Pheromone response</keyword>
<evidence type="ECO:0000256" key="9">
    <source>
        <dbReference type="ARBA" id="ARBA00023224"/>
    </source>
</evidence>
<evidence type="ECO:0000256" key="3">
    <source>
        <dbReference type="ARBA" id="ARBA00022507"/>
    </source>
</evidence>
<evidence type="ECO:0000256" key="6">
    <source>
        <dbReference type="ARBA" id="ARBA00023040"/>
    </source>
</evidence>
<sequence length="397" mass="44684">MHAELPVASFISAALVLVPIPWHWKARNVPTLSLCIWLFVLNVINGVGSIVWAGNTRLVVPAWCDIATKLMIGGNLAIPTSLIALCVQLERLASARDGRLGVLGRAHRRQLLDYGLCLFLPIMYMVLHSIVQGHRFEIFEDFGCYPHVHVSIPAIFILWLPPLVCLAGSVVLLGCTFRHFVMHRIIFAGHLAESNTLFTQSRFFRSLSMAVVQTVVACGFTAFSIWFSARDGLKPWSSWAEVHAEFGIIGLFSREYLRPGEFPMRYILWWAVPVSSMLFSVFFVFGEDALEDYRAWLSILPWCRPLPRSERKSLRPLKLSSRSKRQESASNPNLIFAQPLEVQVSVVRHCDQSPSYSVPCPTYYYMDSSSDEPGRSRVSLPTCYSASSTYLPSTLGH</sequence>
<keyword evidence="6" id="KW-0297">G-protein coupled receptor</keyword>
<accession>D6RQ18</accession>
<dbReference type="AlphaFoldDB" id="D6RQ18"/>
<comment type="similarity">
    <text evidence="2">Belongs to the G-protein coupled receptor 4 family.</text>
</comment>
<comment type="subcellular location">
    <subcellularLocation>
        <location evidence="1">Membrane</location>
        <topology evidence="1">Multi-pass membrane protein</topology>
    </subcellularLocation>
</comment>
<keyword evidence="12" id="KW-1185">Reference proteome</keyword>
<dbReference type="OrthoDB" id="2874149at2759"/>
<organism evidence="11 12">
    <name type="scientific">Coprinopsis cinerea (strain Okayama-7 / 130 / ATCC MYA-4618 / FGSC 9003)</name>
    <name type="common">Inky cap fungus</name>
    <name type="synonym">Hormographiella aspergillata</name>
    <dbReference type="NCBI Taxonomy" id="240176"/>
    <lineage>
        <taxon>Eukaryota</taxon>
        <taxon>Fungi</taxon>
        <taxon>Dikarya</taxon>
        <taxon>Basidiomycota</taxon>
        <taxon>Agaricomycotina</taxon>
        <taxon>Agaricomycetes</taxon>
        <taxon>Agaricomycetidae</taxon>
        <taxon>Agaricales</taxon>
        <taxon>Agaricineae</taxon>
        <taxon>Psathyrellaceae</taxon>
        <taxon>Coprinopsis</taxon>
    </lineage>
</organism>
<evidence type="ECO:0000313" key="11">
    <source>
        <dbReference type="EMBL" id="EFI26938.1"/>
    </source>
</evidence>
<feature type="transmembrane region" description="Helical" evidence="10">
    <location>
        <begin position="151"/>
        <end position="175"/>
    </location>
</feature>
<feature type="transmembrane region" description="Helical" evidence="10">
    <location>
        <begin position="6"/>
        <end position="22"/>
    </location>
</feature>
<evidence type="ECO:0000256" key="7">
    <source>
        <dbReference type="ARBA" id="ARBA00023136"/>
    </source>
</evidence>
<evidence type="ECO:0000256" key="2">
    <source>
        <dbReference type="ARBA" id="ARBA00011085"/>
    </source>
</evidence>
<dbReference type="PANTHER" id="PTHR28097">
    <property type="entry name" value="PHEROMONE A FACTOR RECEPTOR"/>
    <property type="match status" value="1"/>
</dbReference>
<comment type="caution">
    <text evidence="11">The sequence shown here is derived from an EMBL/GenBank/DDBJ whole genome shotgun (WGS) entry which is preliminary data.</text>
</comment>
<dbReference type="InParanoid" id="D6RQ18"/>
<dbReference type="InterPro" id="IPR001499">
    <property type="entry name" value="GPCR_STE3"/>
</dbReference>
<evidence type="ECO:0000256" key="1">
    <source>
        <dbReference type="ARBA" id="ARBA00004141"/>
    </source>
</evidence>
<dbReference type="Pfam" id="PF02076">
    <property type="entry name" value="STE3"/>
    <property type="match status" value="1"/>
</dbReference>
<dbReference type="Proteomes" id="UP000001861">
    <property type="component" value="Unassembled WGS sequence"/>
</dbReference>
<feature type="transmembrane region" description="Helical" evidence="10">
    <location>
        <begin position="266"/>
        <end position="285"/>
    </location>
</feature>
<keyword evidence="7 10" id="KW-0472">Membrane</keyword>
<feature type="transmembrane region" description="Helical" evidence="10">
    <location>
        <begin position="34"/>
        <end position="54"/>
    </location>
</feature>
<keyword evidence="5 10" id="KW-1133">Transmembrane helix</keyword>
<dbReference type="RefSeq" id="XP_002910432.1">
    <property type="nucleotide sequence ID" value="XM_002910386.1"/>
</dbReference>
<dbReference type="GO" id="GO:0005886">
    <property type="term" value="C:plasma membrane"/>
    <property type="evidence" value="ECO:0007669"/>
    <property type="project" value="TreeGrafter"/>
</dbReference>
<evidence type="ECO:0000256" key="8">
    <source>
        <dbReference type="ARBA" id="ARBA00023170"/>
    </source>
</evidence>
<dbReference type="GO" id="GO:0004933">
    <property type="term" value="F:mating-type a-factor pheromone receptor activity"/>
    <property type="evidence" value="ECO:0007669"/>
    <property type="project" value="InterPro"/>
</dbReference>
<dbReference type="OMA" id="VICMNGC"/>
<dbReference type="KEGG" id="cci:CC1G_15339"/>
<dbReference type="GO" id="GO:0000750">
    <property type="term" value="P:pheromone-dependent signal transduction involved in conjugation with cellular fusion"/>
    <property type="evidence" value="ECO:0007669"/>
    <property type="project" value="TreeGrafter"/>
</dbReference>
<keyword evidence="8 11" id="KW-0675">Receptor</keyword>
<dbReference type="CDD" id="cd14966">
    <property type="entry name" value="7tmD_STE3"/>
    <property type="match status" value="1"/>
</dbReference>
<gene>
    <name evidence="11" type="ORF">CC1G_15339</name>
</gene>
<dbReference type="PRINTS" id="PR00899">
    <property type="entry name" value="GPCRSTE3"/>
</dbReference>